<dbReference type="Proteomes" id="UP000688947">
    <property type="component" value="Unassembled WGS sequence"/>
</dbReference>
<proteinExistence type="predicted"/>
<dbReference type="AlphaFoldDB" id="A0A8T1TTQ6"/>
<protein>
    <recommendedName>
        <fullName evidence="3">DDE Tnp4 domain-containing protein</fullName>
    </recommendedName>
</protein>
<evidence type="ECO:0008006" key="3">
    <source>
        <dbReference type="Google" id="ProtNLM"/>
    </source>
</evidence>
<evidence type="ECO:0000313" key="1">
    <source>
        <dbReference type="EMBL" id="KAG6946894.1"/>
    </source>
</evidence>
<dbReference type="OrthoDB" id="100037at2759"/>
<accession>A0A8T1TTQ6</accession>
<reference evidence="1" key="1">
    <citation type="submission" date="2021-01" db="EMBL/GenBank/DDBJ databases">
        <title>Phytophthora aleatoria, a newly-described species from Pinus radiata is distinct from Phytophthora cactorum isolates based on comparative genomics.</title>
        <authorList>
            <person name="Mcdougal R."/>
            <person name="Panda P."/>
            <person name="Williams N."/>
            <person name="Studholme D.J."/>
        </authorList>
    </citation>
    <scope>NUCLEOTIDE SEQUENCE</scope>
    <source>
        <strain evidence="1">NZFS 3830</strain>
    </source>
</reference>
<comment type="caution">
    <text evidence="1">The sequence shown here is derived from an EMBL/GenBank/DDBJ whole genome shotgun (WGS) entry which is preliminary data.</text>
</comment>
<gene>
    <name evidence="1" type="ORF">JG687_00016466</name>
</gene>
<name>A0A8T1TTQ6_9STRA</name>
<organism evidence="1 2">
    <name type="scientific">Phytophthora cactorum</name>
    <dbReference type="NCBI Taxonomy" id="29920"/>
    <lineage>
        <taxon>Eukaryota</taxon>
        <taxon>Sar</taxon>
        <taxon>Stramenopiles</taxon>
        <taxon>Oomycota</taxon>
        <taxon>Peronosporomycetes</taxon>
        <taxon>Peronosporales</taxon>
        <taxon>Peronosporaceae</taxon>
        <taxon>Phytophthora</taxon>
    </lineage>
</organism>
<dbReference type="EMBL" id="JAENGZ010001658">
    <property type="protein sequence ID" value="KAG6946894.1"/>
    <property type="molecule type" value="Genomic_DNA"/>
</dbReference>
<sequence>MSRSYVMAINTEVVRVLSMTASDIILFPRSRRGLDAVEAKFASRYSYPGIFGAVDESPLAIEHPAKFDGFYCRKCYPALSVQAIVNMENMFMSVEVRPGSWSDSKCLEAQCY</sequence>
<evidence type="ECO:0000313" key="2">
    <source>
        <dbReference type="Proteomes" id="UP000688947"/>
    </source>
</evidence>